<evidence type="ECO:0000256" key="1">
    <source>
        <dbReference type="SAM" id="MobiDB-lite"/>
    </source>
</evidence>
<sequence length="142" mass="16049">MISTFSKLTLQSLQEKIYKEEVRDQAQRPSGNHPLGKVPRPAQKGNYKPEIMRLIQLFILFNKFILIHGFGIKYEVRCIKNGNMANSNIGHAIKQANTTSLTPLAQDQNSSLSQSHFIYFNLIPDHFALGTYAKAPVSTLFL</sequence>
<reference evidence="2 3" key="1">
    <citation type="submission" date="2018-03" db="EMBL/GenBank/DDBJ databases">
        <title>Genomic Encyclopedia of Archaeal and Bacterial Type Strains, Phase II (KMG-II): from individual species to whole genera.</title>
        <authorList>
            <person name="Goeker M."/>
        </authorList>
    </citation>
    <scope>NUCLEOTIDE SEQUENCE [LARGE SCALE GENOMIC DNA]</scope>
    <source>
        <strain evidence="2 3">DSM 27929</strain>
    </source>
</reference>
<organism evidence="2 3">
    <name type="scientific">Mongoliibacter ruber</name>
    <dbReference type="NCBI Taxonomy" id="1750599"/>
    <lineage>
        <taxon>Bacteria</taxon>
        <taxon>Pseudomonadati</taxon>
        <taxon>Bacteroidota</taxon>
        <taxon>Cytophagia</taxon>
        <taxon>Cytophagales</taxon>
        <taxon>Cyclobacteriaceae</taxon>
        <taxon>Mongoliibacter</taxon>
    </lineage>
</organism>
<dbReference type="Proteomes" id="UP000238157">
    <property type="component" value="Unassembled WGS sequence"/>
</dbReference>
<dbReference type="AlphaFoldDB" id="A0A2T0WLS9"/>
<protein>
    <submittedName>
        <fullName evidence="2">Uncharacterized protein</fullName>
    </submittedName>
</protein>
<accession>A0A2T0WLS9</accession>
<feature type="region of interest" description="Disordered" evidence="1">
    <location>
        <begin position="22"/>
        <end position="42"/>
    </location>
</feature>
<proteinExistence type="predicted"/>
<keyword evidence="3" id="KW-1185">Reference proteome</keyword>
<dbReference type="EMBL" id="PVTR01000006">
    <property type="protein sequence ID" value="PRY87474.1"/>
    <property type="molecule type" value="Genomic_DNA"/>
</dbReference>
<gene>
    <name evidence="2" type="ORF">CLW00_10693</name>
</gene>
<evidence type="ECO:0000313" key="2">
    <source>
        <dbReference type="EMBL" id="PRY87474.1"/>
    </source>
</evidence>
<comment type="caution">
    <text evidence="2">The sequence shown here is derived from an EMBL/GenBank/DDBJ whole genome shotgun (WGS) entry which is preliminary data.</text>
</comment>
<evidence type="ECO:0000313" key="3">
    <source>
        <dbReference type="Proteomes" id="UP000238157"/>
    </source>
</evidence>
<name>A0A2T0WLS9_9BACT</name>